<dbReference type="InterPro" id="IPR044751">
    <property type="entry name" value="Ion_transp-like_CBS"/>
</dbReference>
<dbReference type="GO" id="GO:0005886">
    <property type="term" value="C:plasma membrane"/>
    <property type="evidence" value="ECO:0007669"/>
    <property type="project" value="UniProtKB-SubCell"/>
</dbReference>
<feature type="domain" description="CNNM transmembrane" evidence="17">
    <location>
        <begin position="836"/>
        <end position="1022"/>
    </location>
</feature>
<keyword evidence="8 13" id="KW-1133">Transmembrane helix</keyword>
<feature type="compositionally biased region" description="Pro residues" evidence="14">
    <location>
        <begin position="1"/>
        <end position="11"/>
    </location>
</feature>
<evidence type="ECO:0000259" key="16">
    <source>
        <dbReference type="PROSITE" id="PS51371"/>
    </source>
</evidence>
<feature type="transmembrane region" description="Helical" evidence="15">
    <location>
        <begin position="926"/>
        <end position="945"/>
    </location>
</feature>
<keyword evidence="3" id="KW-1003">Cell membrane</keyword>
<dbReference type="STRING" id="91626.A0A0C9MAH7"/>
<dbReference type="PROSITE" id="PS51371">
    <property type="entry name" value="CBS"/>
    <property type="match status" value="1"/>
</dbReference>
<feature type="transmembrane region" description="Helical" evidence="15">
    <location>
        <begin position="641"/>
        <end position="660"/>
    </location>
</feature>
<dbReference type="PROSITE" id="PS51846">
    <property type="entry name" value="CNNM"/>
    <property type="match status" value="1"/>
</dbReference>
<keyword evidence="5" id="KW-0808">Transferase</keyword>
<evidence type="ECO:0000313" key="18">
    <source>
        <dbReference type="EMBL" id="GAN07541.1"/>
    </source>
</evidence>
<dbReference type="Pfam" id="PF01644">
    <property type="entry name" value="Chitin_synth_1"/>
    <property type="match status" value="1"/>
</dbReference>
<feature type="transmembrane region" description="Helical" evidence="15">
    <location>
        <begin position="957"/>
        <end position="976"/>
    </location>
</feature>
<dbReference type="EC" id="2.4.1.16" evidence="2"/>
<evidence type="ECO:0000256" key="12">
    <source>
        <dbReference type="PROSITE-ProRule" id="PRU00703"/>
    </source>
</evidence>
<sequence length="1216" mass="137295">MEGSPYYPPPSHRQQQIPPIIPPHHMMSSSSPHLLMSPQPLNHHSFPPPSSNHFSQHHIYPPFYSHDQSQPPQPPSAPQEFQYNPALPHYPVRQVRRYKTVKRLVQIPQGKLVLNCPVPIQYLERVPLRDPKEFNMMRYTAITCDANEFHQKNYTLRQEIMNRETEIAICITMYNEDEVLLSRTLHGIMKNLTQLTKRYRSPIWDEHAWQKVVICIIADGREKIHPRVLDMLSVLGIYQEGIAKSTVNEKPVHAHLYEYTSQLSLTPDHTYKGAINDIVPAQIIFCLKEKNQKKINSHRWFFQALCPILQPNVCILMDVGTRPGPHSIYKLWLPFEKYRDIGGACGEVRAMTGKGSVYLLNPLVAAQNFEYKISNILDKPLESVLGYIQVLPGAFSAYRYAAIQNDMTGEGPLKKYFLGDTSSGDISEGIFEANMYLAEDRILCYELVAKARSQWRLHYVSGAYGETDVPFSVAEFISQRRRWLNGSFFAGVYSLVHWGKILNTNHTTGRKFLLIIELIYLCISWLFSWFALGNFFLSFYILTGSLAVMQQPPFSAQVADIVHTVLTYIYAVLIICLFLIAMGNRPQGSQGSYGLIMVFFSLLMIYVVFSSAWIVYVGISTELSKPQSISSLLSNGPFRDIIISMASTFGVFILSGIIFLDPWHMLTSFMQYFLLTPSYINILNTYAFCNTHDVSWGTKDIFENVPYLGHVETKADETTAEIVLPEQKDVGYLYEESFKNLQKKEPRNSKKTVDPKTRQEDYYRNFRTRLVVCWIFSNLILVIVICTMDNLGKLGNFDERTNTYMSFILWSVAALSVFRFVGSSTEPNVDPPVTYESPEFWERLISITFLVLLGGVFAGLTIGLMGLDQTNLHVLMESGSPSERENAKKVSALLERGKHWVLVTLLLSNVIVNETLPILLDGVLGGGWQAIVIATALIVIFGEVIPQSICVRHGLAIGAKTAWAVLILMYIMYPIAYPTALLLDFFLGESHGTVYKKAGLKSLVSLHQAVHPSDVDALTSDEVTIIGAVLDLKSKPVSFIMTPMNDVFTLSTEDILNEELVDKILTAGYSRIPVHTPEDKENFIGMLLTKRLITYDPEDALPMKQLPLSTLPETGPDTSCLDILNFFQEGKSHMAIVSSDPGGSSGALGVITLEDVIEELIGEEIIDETDVYVDVRNKIRVVRRQMMSKHYTHLTARKKGATNNKSAEKPSKYGAI</sequence>
<dbReference type="AlphaFoldDB" id="A0A0C9MAH7"/>
<dbReference type="Pfam" id="PF01595">
    <property type="entry name" value="CNNM"/>
    <property type="match status" value="1"/>
</dbReference>
<evidence type="ECO:0000256" key="9">
    <source>
        <dbReference type="ARBA" id="ARBA00023136"/>
    </source>
</evidence>
<evidence type="ECO:0000256" key="6">
    <source>
        <dbReference type="ARBA" id="ARBA00022692"/>
    </source>
</evidence>
<evidence type="ECO:0000256" key="3">
    <source>
        <dbReference type="ARBA" id="ARBA00022475"/>
    </source>
</evidence>
<dbReference type="SUPFAM" id="SSF53448">
    <property type="entry name" value="Nucleotide-diphospho-sugar transferases"/>
    <property type="match status" value="1"/>
</dbReference>
<dbReference type="GO" id="GO:0071555">
    <property type="term" value="P:cell wall organization"/>
    <property type="evidence" value="ECO:0007669"/>
    <property type="project" value="UniProtKB-KW"/>
</dbReference>
<evidence type="ECO:0000256" key="10">
    <source>
        <dbReference type="ARBA" id="ARBA00023316"/>
    </source>
</evidence>
<name>A0A0C9MAH7_9FUNG</name>
<dbReference type="Proteomes" id="UP000053815">
    <property type="component" value="Unassembled WGS sequence"/>
</dbReference>
<dbReference type="PANTHER" id="PTHR22914:SF9">
    <property type="entry name" value="CHITIN SYNTHASE 1"/>
    <property type="match status" value="1"/>
</dbReference>
<evidence type="ECO:0000256" key="4">
    <source>
        <dbReference type="ARBA" id="ARBA00022676"/>
    </source>
</evidence>
<feature type="transmembrane region" description="Helical" evidence="15">
    <location>
        <begin position="769"/>
        <end position="792"/>
    </location>
</feature>
<feature type="transmembrane region" description="Helical" evidence="15">
    <location>
        <begin position="593"/>
        <end position="616"/>
    </location>
</feature>
<keyword evidence="6 13" id="KW-0812">Transmembrane</keyword>
<dbReference type="PANTHER" id="PTHR22914">
    <property type="entry name" value="CHITIN SYNTHASE"/>
    <property type="match status" value="1"/>
</dbReference>
<keyword evidence="9 13" id="KW-0472">Membrane</keyword>
<gene>
    <name evidence="18" type="ORF">MAM1_0165d07040</name>
</gene>
<feature type="region of interest" description="Disordered" evidence="14">
    <location>
        <begin position="1"/>
        <end position="86"/>
    </location>
</feature>
<dbReference type="CDD" id="cd04590">
    <property type="entry name" value="CBS_pair_CorC_HlyC_assoc"/>
    <property type="match status" value="1"/>
</dbReference>
<dbReference type="CDD" id="cd04190">
    <property type="entry name" value="Chitin_synth_C"/>
    <property type="match status" value="1"/>
</dbReference>
<evidence type="ECO:0000256" key="7">
    <source>
        <dbReference type="ARBA" id="ARBA00022737"/>
    </source>
</evidence>
<keyword evidence="7" id="KW-0677">Repeat</keyword>
<comment type="function">
    <text evidence="11">Polymerizes chitin, a structural polymer of the cell wall and septum, by transferring the sugar moiety of UDP-GlcNAc to the non-reducing end of the growing chitin polymer.</text>
</comment>
<comment type="subcellular location">
    <subcellularLocation>
        <location evidence="1">Cell membrane</location>
        <topology evidence="1">Multi-pass membrane protein</topology>
    </subcellularLocation>
</comment>
<dbReference type="InterPro" id="IPR046342">
    <property type="entry name" value="CBS_dom_sf"/>
</dbReference>
<feature type="compositionally biased region" description="Basic and acidic residues" evidence="14">
    <location>
        <begin position="1206"/>
        <end position="1216"/>
    </location>
</feature>
<keyword evidence="19" id="KW-1185">Reference proteome</keyword>
<dbReference type="FunFam" id="3.10.580.10:FF:000006">
    <property type="entry name" value="DUF21 and CBS domain protein"/>
    <property type="match status" value="1"/>
</dbReference>
<dbReference type="Gene3D" id="3.10.580.10">
    <property type="entry name" value="CBS-domain"/>
    <property type="match status" value="1"/>
</dbReference>
<reference evidence="18" key="1">
    <citation type="submission" date="2014-09" db="EMBL/GenBank/DDBJ databases">
        <title>Draft genome sequence of an oleaginous Mucoromycotina fungus Mucor ambiguus NBRC6742.</title>
        <authorList>
            <person name="Takeda I."/>
            <person name="Yamane N."/>
            <person name="Morita T."/>
            <person name="Tamano K."/>
            <person name="Machida M."/>
            <person name="Baker S."/>
            <person name="Koike H."/>
        </authorList>
    </citation>
    <scope>NUCLEOTIDE SEQUENCE</scope>
    <source>
        <strain evidence="18">NBRC 6742</strain>
    </source>
</reference>
<evidence type="ECO:0000259" key="17">
    <source>
        <dbReference type="PROSITE" id="PS51846"/>
    </source>
</evidence>
<evidence type="ECO:0000256" key="1">
    <source>
        <dbReference type="ARBA" id="ARBA00004651"/>
    </source>
</evidence>
<dbReference type="GO" id="GO:0030428">
    <property type="term" value="C:cell septum"/>
    <property type="evidence" value="ECO:0007669"/>
    <property type="project" value="TreeGrafter"/>
</dbReference>
<evidence type="ECO:0000256" key="15">
    <source>
        <dbReference type="SAM" id="Phobius"/>
    </source>
</evidence>
<dbReference type="InterPro" id="IPR029044">
    <property type="entry name" value="Nucleotide-diphossugar_trans"/>
</dbReference>
<feature type="transmembrane region" description="Helical" evidence="15">
    <location>
        <begin position="804"/>
        <end position="824"/>
    </location>
</feature>
<feature type="transmembrane region" description="Helical" evidence="15">
    <location>
        <begin position="561"/>
        <end position="581"/>
    </location>
</feature>
<dbReference type="OrthoDB" id="26569at2759"/>
<feature type="transmembrane region" description="Helical" evidence="15">
    <location>
        <begin position="514"/>
        <end position="541"/>
    </location>
</feature>
<dbReference type="InterPro" id="IPR000644">
    <property type="entry name" value="CBS_dom"/>
</dbReference>
<dbReference type="InterPro" id="IPR013616">
    <property type="entry name" value="Chitin_synth_N"/>
</dbReference>
<evidence type="ECO:0000313" key="19">
    <source>
        <dbReference type="Proteomes" id="UP000053815"/>
    </source>
</evidence>
<evidence type="ECO:0000256" key="14">
    <source>
        <dbReference type="SAM" id="MobiDB-lite"/>
    </source>
</evidence>
<keyword evidence="4" id="KW-0328">Glycosyltransferase</keyword>
<evidence type="ECO:0000256" key="11">
    <source>
        <dbReference type="ARBA" id="ARBA00024009"/>
    </source>
</evidence>
<evidence type="ECO:0000256" key="2">
    <source>
        <dbReference type="ARBA" id="ARBA00012543"/>
    </source>
</evidence>
<dbReference type="GO" id="GO:0010960">
    <property type="term" value="P:magnesium ion homeostasis"/>
    <property type="evidence" value="ECO:0007669"/>
    <property type="project" value="UniProtKB-ARBA"/>
</dbReference>
<dbReference type="InterPro" id="IPR002550">
    <property type="entry name" value="CNNM"/>
</dbReference>
<evidence type="ECO:0000256" key="8">
    <source>
        <dbReference type="ARBA" id="ARBA00022989"/>
    </source>
</evidence>
<feature type="transmembrane region" description="Helical" evidence="15">
    <location>
        <begin position="483"/>
        <end position="502"/>
    </location>
</feature>
<keyword evidence="10" id="KW-0961">Cell wall biogenesis/degradation</keyword>
<evidence type="ECO:0000256" key="5">
    <source>
        <dbReference type="ARBA" id="ARBA00022679"/>
    </source>
</evidence>
<feature type="domain" description="CBS" evidence="16">
    <location>
        <begin position="1103"/>
        <end position="1168"/>
    </location>
</feature>
<keyword evidence="12" id="KW-0129">CBS domain</keyword>
<dbReference type="Pfam" id="PF08407">
    <property type="entry name" value="Chitin_synth_1N"/>
    <property type="match status" value="1"/>
</dbReference>
<feature type="compositionally biased region" description="Low complexity" evidence="14">
    <location>
        <begin position="12"/>
        <end position="58"/>
    </location>
</feature>
<accession>A0A0C9MAH7</accession>
<protein>
    <recommendedName>
        <fullName evidence="2">chitin synthase</fullName>
        <ecNumber evidence="2">2.4.1.16</ecNumber>
    </recommendedName>
</protein>
<dbReference type="SUPFAM" id="SSF54631">
    <property type="entry name" value="CBS-domain pair"/>
    <property type="match status" value="1"/>
</dbReference>
<dbReference type="InterPro" id="IPR004835">
    <property type="entry name" value="Chitin_synth"/>
</dbReference>
<organism evidence="18">
    <name type="scientific">Mucor ambiguus</name>
    <dbReference type="NCBI Taxonomy" id="91626"/>
    <lineage>
        <taxon>Eukaryota</taxon>
        <taxon>Fungi</taxon>
        <taxon>Fungi incertae sedis</taxon>
        <taxon>Mucoromycota</taxon>
        <taxon>Mucoromycotina</taxon>
        <taxon>Mucoromycetes</taxon>
        <taxon>Mucorales</taxon>
        <taxon>Mucorineae</taxon>
        <taxon>Mucoraceae</taxon>
        <taxon>Mucor</taxon>
    </lineage>
</organism>
<evidence type="ECO:0000256" key="13">
    <source>
        <dbReference type="PROSITE-ProRule" id="PRU01193"/>
    </source>
</evidence>
<proteinExistence type="predicted"/>
<feature type="transmembrane region" description="Helical" evidence="15">
    <location>
        <begin position="844"/>
        <end position="867"/>
    </location>
</feature>
<dbReference type="GO" id="GO:0006031">
    <property type="term" value="P:chitin biosynthetic process"/>
    <property type="evidence" value="ECO:0007669"/>
    <property type="project" value="TreeGrafter"/>
</dbReference>
<dbReference type="EMBL" id="DF836454">
    <property type="protein sequence ID" value="GAN07541.1"/>
    <property type="molecule type" value="Genomic_DNA"/>
</dbReference>
<dbReference type="GO" id="GO:0004100">
    <property type="term" value="F:chitin synthase activity"/>
    <property type="evidence" value="ECO:0007669"/>
    <property type="project" value="UniProtKB-EC"/>
</dbReference>
<feature type="region of interest" description="Disordered" evidence="14">
    <location>
        <begin position="1196"/>
        <end position="1216"/>
    </location>
</feature>